<dbReference type="GO" id="GO:0015562">
    <property type="term" value="F:efflux transmembrane transporter activity"/>
    <property type="evidence" value="ECO:0007669"/>
    <property type="project" value="InterPro"/>
</dbReference>
<comment type="subcellular location">
    <subcellularLocation>
        <location evidence="1">Cell outer membrane</location>
    </subcellularLocation>
</comment>
<reference evidence="6" key="1">
    <citation type="submission" date="2018-06" db="EMBL/GenBank/DDBJ databases">
        <authorList>
            <person name="Zhirakovskaya E."/>
        </authorList>
    </citation>
    <scope>NUCLEOTIDE SEQUENCE</scope>
</reference>
<keyword evidence="5" id="KW-0998">Cell outer membrane</keyword>
<dbReference type="GO" id="GO:0015288">
    <property type="term" value="F:porin activity"/>
    <property type="evidence" value="ECO:0007669"/>
    <property type="project" value="TreeGrafter"/>
</dbReference>
<accession>A0A3B0ZFK8</accession>
<evidence type="ECO:0000256" key="5">
    <source>
        <dbReference type="ARBA" id="ARBA00023237"/>
    </source>
</evidence>
<dbReference type="InterPro" id="IPR051906">
    <property type="entry name" value="TolC-like"/>
</dbReference>
<dbReference type="EMBL" id="UOFS01000012">
    <property type="protein sequence ID" value="VAW92268.1"/>
    <property type="molecule type" value="Genomic_DNA"/>
</dbReference>
<dbReference type="GO" id="GO:1990281">
    <property type="term" value="C:efflux pump complex"/>
    <property type="evidence" value="ECO:0007669"/>
    <property type="project" value="TreeGrafter"/>
</dbReference>
<dbReference type="GO" id="GO:0009279">
    <property type="term" value="C:cell outer membrane"/>
    <property type="evidence" value="ECO:0007669"/>
    <property type="project" value="UniProtKB-SubCell"/>
</dbReference>
<evidence type="ECO:0000256" key="2">
    <source>
        <dbReference type="ARBA" id="ARBA00022452"/>
    </source>
</evidence>
<dbReference type="PANTHER" id="PTHR30026:SF20">
    <property type="entry name" value="OUTER MEMBRANE PROTEIN TOLC"/>
    <property type="match status" value="1"/>
</dbReference>
<sequence>MFFQLFYIKPNVVKTFLSTLLCISTVNISFAVQTANVLTLEDVEQIAINRDFVVKSFLDKSSALQQESIAIDTLPDPKLKFGFLNYPDDTFKQNQEPMTQKKIGIVQMFPKGDSLEIKSQRAIILSDKNQIQVIERKRKVRELSRKAWLEVYYWIHAKKILDENRLLFNDLVKITEGQYAAGKRRQVDYVQAQLELDLLNDKDFMFSEKEEIARAELAKWVGESYSKMTISNKLTELHENITVLNNAEQNKSSINKKLLEHPKILLSQNKVRFNRKNVELARQDYKPSWSLDLSYSDREGNNPNGSERANFVSAMVMVDIPLFTGNRQDKRVASKLKMVSASKNKLSDMLQVMYTKLEKSHTKLVWLKQRMDHYNKVLFPRAKQNSEAALVAYQSDRSDFLSLIKARIIEFKTQLQFLRLNVDHVSTEATLSYLLGDE</sequence>
<name>A0A3B0ZFK8_9ZZZZ</name>
<evidence type="ECO:0000256" key="3">
    <source>
        <dbReference type="ARBA" id="ARBA00022692"/>
    </source>
</evidence>
<keyword evidence="4" id="KW-0472">Membrane</keyword>
<keyword evidence="2" id="KW-1134">Transmembrane beta strand</keyword>
<dbReference type="Gene3D" id="1.20.1600.10">
    <property type="entry name" value="Outer membrane efflux proteins (OEP)"/>
    <property type="match status" value="1"/>
</dbReference>
<evidence type="ECO:0000313" key="6">
    <source>
        <dbReference type="EMBL" id="VAW92268.1"/>
    </source>
</evidence>
<evidence type="ECO:0000256" key="4">
    <source>
        <dbReference type="ARBA" id="ARBA00023136"/>
    </source>
</evidence>
<protein>
    <submittedName>
        <fullName evidence="6">Heavy metal RND efflux outer membrane protein, CzcC family</fullName>
    </submittedName>
</protein>
<evidence type="ECO:0000256" key="1">
    <source>
        <dbReference type="ARBA" id="ARBA00004442"/>
    </source>
</evidence>
<keyword evidence="3" id="KW-0812">Transmembrane</keyword>
<organism evidence="6">
    <name type="scientific">hydrothermal vent metagenome</name>
    <dbReference type="NCBI Taxonomy" id="652676"/>
    <lineage>
        <taxon>unclassified sequences</taxon>
        <taxon>metagenomes</taxon>
        <taxon>ecological metagenomes</taxon>
    </lineage>
</organism>
<proteinExistence type="predicted"/>
<dbReference type="SUPFAM" id="SSF56954">
    <property type="entry name" value="Outer membrane efflux proteins (OEP)"/>
    <property type="match status" value="1"/>
</dbReference>
<dbReference type="PANTHER" id="PTHR30026">
    <property type="entry name" value="OUTER MEMBRANE PROTEIN TOLC"/>
    <property type="match status" value="1"/>
</dbReference>
<gene>
    <name evidence="6" type="ORF">MNBD_GAMMA22-307</name>
</gene>
<dbReference type="AlphaFoldDB" id="A0A3B0ZFK8"/>